<dbReference type="EMBL" id="CM044703">
    <property type="protein sequence ID" value="KAI5671561.1"/>
    <property type="molecule type" value="Genomic_DNA"/>
</dbReference>
<proteinExistence type="predicted"/>
<reference evidence="2" key="1">
    <citation type="journal article" date="2023" name="Nat. Plants">
        <title>Single-cell RNA sequencing provides a high-resolution roadmap for understanding the multicellular compartmentation of specialized metabolism.</title>
        <authorList>
            <person name="Sun S."/>
            <person name="Shen X."/>
            <person name="Li Y."/>
            <person name="Li Y."/>
            <person name="Wang S."/>
            <person name="Li R."/>
            <person name="Zhang H."/>
            <person name="Shen G."/>
            <person name="Guo B."/>
            <person name="Wei J."/>
            <person name="Xu J."/>
            <person name="St-Pierre B."/>
            <person name="Chen S."/>
            <person name="Sun C."/>
        </authorList>
    </citation>
    <scope>NUCLEOTIDE SEQUENCE [LARGE SCALE GENOMIC DNA]</scope>
</reference>
<name>A0ACC0BG14_CATRO</name>
<sequence length="242" mass="26725">MNCFTSVFVFDGGEDDCYALLQFHASTSLFSACYYLWLLCPSISFFLSRKLNRGHILKDAHQHVPPENIRWIGDDPVISQRTGNTGQGLGVNPSNAGRGRGSLRDKPENEVRPSQNGVVKKVWDEIEILHTDTLIEKVEHRDALAAEDNVEKVVGATRPDLLEIQNAKKMLKEHEQTLLDVIAKLSDACDSGGSDVEQQYLHRQAAGAHSAAGIGARRVGSYDLERDQATLASNKDDDVDII</sequence>
<dbReference type="Proteomes" id="UP001060085">
    <property type="component" value="Linkage Group LG03"/>
</dbReference>
<organism evidence="1 2">
    <name type="scientific">Catharanthus roseus</name>
    <name type="common">Madagascar periwinkle</name>
    <name type="synonym">Vinca rosea</name>
    <dbReference type="NCBI Taxonomy" id="4058"/>
    <lineage>
        <taxon>Eukaryota</taxon>
        <taxon>Viridiplantae</taxon>
        <taxon>Streptophyta</taxon>
        <taxon>Embryophyta</taxon>
        <taxon>Tracheophyta</taxon>
        <taxon>Spermatophyta</taxon>
        <taxon>Magnoliopsida</taxon>
        <taxon>eudicotyledons</taxon>
        <taxon>Gunneridae</taxon>
        <taxon>Pentapetalae</taxon>
        <taxon>asterids</taxon>
        <taxon>lamiids</taxon>
        <taxon>Gentianales</taxon>
        <taxon>Apocynaceae</taxon>
        <taxon>Rauvolfioideae</taxon>
        <taxon>Vinceae</taxon>
        <taxon>Catharanthinae</taxon>
        <taxon>Catharanthus</taxon>
    </lineage>
</organism>
<comment type="caution">
    <text evidence="1">The sequence shown here is derived from an EMBL/GenBank/DDBJ whole genome shotgun (WGS) entry which is preliminary data.</text>
</comment>
<evidence type="ECO:0000313" key="2">
    <source>
        <dbReference type="Proteomes" id="UP001060085"/>
    </source>
</evidence>
<gene>
    <name evidence="1" type="ORF">M9H77_11925</name>
</gene>
<protein>
    <submittedName>
        <fullName evidence="1">Uncharacterized protein</fullName>
    </submittedName>
</protein>
<accession>A0ACC0BG14</accession>
<keyword evidence="2" id="KW-1185">Reference proteome</keyword>
<evidence type="ECO:0000313" key="1">
    <source>
        <dbReference type="EMBL" id="KAI5671561.1"/>
    </source>
</evidence>